<accession>A0A543Q6J7</accession>
<evidence type="ECO:0000313" key="2">
    <source>
        <dbReference type="EMBL" id="TQN51929.1"/>
    </source>
</evidence>
<protein>
    <recommendedName>
        <fullName evidence="4">Lipoprotein</fullName>
    </recommendedName>
</protein>
<proteinExistence type="predicted"/>
<organism evidence="2 3">
    <name type="scientific">Acidithiobacillus thiooxidans ATCC 19377</name>
    <dbReference type="NCBI Taxonomy" id="637390"/>
    <lineage>
        <taxon>Bacteria</taxon>
        <taxon>Pseudomonadati</taxon>
        <taxon>Pseudomonadota</taxon>
        <taxon>Acidithiobacillia</taxon>
        <taxon>Acidithiobacillales</taxon>
        <taxon>Acidithiobacillaceae</taxon>
        <taxon>Acidithiobacillus</taxon>
    </lineage>
</organism>
<dbReference type="AlphaFoldDB" id="A0A543Q6J7"/>
<evidence type="ECO:0000256" key="1">
    <source>
        <dbReference type="SAM" id="SignalP"/>
    </source>
</evidence>
<dbReference type="EMBL" id="SZUV01000001">
    <property type="protein sequence ID" value="TQN51929.1"/>
    <property type="molecule type" value="Genomic_DNA"/>
</dbReference>
<dbReference type="Proteomes" id="UP000315403">
    <property type="component" value="Unassembled WGS sequence"/>
</dbReference>
<evidence type="ECO:0000313" key="3">
    <source>
        <dbReference type="Proteomes" id="UP000315403"/>
    </source>
</evidence>
<gene>
    <name evidence="2" type="ORF">DLNHIDIE_01810</name>
</gene>
<sequence length="291" mass="31124">MGNIKKKVSRLGFGFSILALAGCASAPAVMPESAQGQQYPTLQRALKNSDNTTRWGNNGQKDVILASVGPAPMVAASVGFDGSPSRFNAGEWAVTTGLSAAAIAFGAVASGVGGLFLGPSDTQHYPGLRDFQEGSCLYAVRLVKNEQDARRMIPEAATMAAKVPALFAGSVVGHTSWQHGGSVWEPHKMLWSGGTDSYEVVYQPNPDAATKELSPVGIFGTELRPLVHKYAITDQWQWAFYNVPVSQQEADSQKISKAYPRWIFVLARHKQDPLVCVGGTCKTADAHSKKS</sequence>
<dbReference type="PROSITE" id="PS51257">
    <property type="entry name" value="PROKAR_LIPOPROTEIN"/>
    <property type="match status" value="1"/>
</dbReference>
<reference evidence="2 3" key="1">
    <citation type="submission" date="2019-03" db="EMBL/GenBank/DDBJ databases">
        <title>New insights into Acidothiobacillus thiooxidans sulfur metabolism through coupled gene expression, solution geochemistry, microscopy and spectroscopy analyses.</title>
        <authorList>
            <person name="Camacho D."/>
            <person name="Frazao R."/>
            <person name="Fouillen A."/>
            <person name="Nanci A."/>
            <person name="Lang B.F."/>
            <person name="Apte S.C."/>
            <person name="Baron C."/>
            <person name="Warren L.A."/>
        </authorList>
    </citation>
    <scope>NUCLEOTIDE SEQUENCE [LARGE SCALE GENOMIC DNA]</scope>
    <source>
        <strain evidence="2 3">ATCC 19377</strain>
    </source>
</reference>
<evidence type="ECO:0008006" key="4">
    <source>
        <dbReference type="Google" id="ProtNLM"/>
    </source>
</evidence>
<name>A0A543Q6J7_ACITH</name>
<feature type="chain" id="PRO_5021770890" description="Lipoprotein" evidence="1">
    <location>
        <begin position="22"/>
        <end position="291"/>
    </location>
</feature>
<dbReference type="RefSeq" id="WP_142088103.1">
    <property type="nucleotide sequence ID" value="NZ_SZUV01000001.1"/>
</dbReference>
<comment type="caution">
    <text evidence="2">The sequence shown here is derived from an EMBL/GenBank/DDBJ whole genome shotgun (WGS) entry which is preliminary data.</text>
</comment>
<keyword evidence="1" id="KW-0732">Signal</keyword>
<feature type="signal peptide" evidence="1">
    <location>
        <begin position="1"/>
        <end position="21"/>
    </location>
</feature>